<feature type="region of interest" description="Disordered" evidence="1">
    <location>
        <begin position="214"/>
        <end position="243"/>
    </location>
</feature>
<gene>
    <name evidence="2" type="ORF">TeGR_g14797</name>
</gene>
<dbReference type="EMBL" id="BRYB01006206">
    <property type="protein sequence ID" value="GMI51989.1"/>
    <property type="molecule type" value="Genomic_DNA"/>
</dbReference>
<evidence type="ECO:0000256" key="1">
    <source>
        <dbReference type="SAM" id="MobiDB-lite"/>
    </source>
</evidence>
<reference evidence="2 3" key="1">
    <citation type="journal article" date="2023" name="Commun. Biol.">
        <title>Genome analysis of Parmales, the sister group of diatoms, reveals the evolutionary specialization of diatoms from phago-mixotrophs to photoautotrophs.</title>
        <authorList>
            <person name="Ban H."/>
            <person name="Sato S."/>
            <person name="Yoshikawa S."/>
            <person name="Yamada K."/>
            <person name="Nakamura Y."/>
            <person name="Ichinomiya M."/>
            <person name="Sato N."/>
            <person name="Blanc-Mathieu R."/>
            <person name="Endo H."/>
            <person name="Kuwata A."/>
            <person name="Ogata H."/>
        </authorList>
    </citation>
    <scope>NUCLEOTIDE SEQUENCE [LARGE SCALE GENOMIC DNA]</scope>
</reference>
<sequence>MLRLASAGWSLRRLSTKTPAPLTPLRQAALDAAEQRAAQAKRAQPVSDAGSAPVLDTLGMSGVHKIAEDKIASYLRENPDGLTNLAGQGQKLSVDLHADAAKALGVGADATHSKILSNANIRPLSVERRLELDSLWKETRAEIRAQYVAEDSPPLSSFATSAANRDRWLERMNELDKMAASVNEAIISDSLRFNGKSPVTHARPFVLEERLREAADANDEESAAAKPWVFNPWGHQQMKKTKR</sequence>
<accession>A0ABQ6NAU8</accession>
<evidence type="ECO:0000313" key="2">
    <source>
        <dbReference type="EMBL" id="GMI51989.1"/>
    </source>
</evidence>
<protein>
    <submittedName>
        <fullName evidence="2">Uncharacterized protein</fullName>
    </submittedName>
</protein>
<organism evidence="2 3">
    <name type="scientific">Tetraparma gracilis</name>
    <dbReference type="NCBI Taxonomy" id="2962635"/>
    <lineage>
        <taxon>Eukaryota</taxon>
        <taxon>Sar</taxon>
        <taxon>Stramenopiles</taxon>
        <taxon>Ochrophyta</taxon>
        <taxon>Bolidophyceae</taxon>
        <taxon>Parmales</taxon>
        <taxon>Triparmaceae</taxon>
        <taxon>Tetraparma</taxon>
    </lineage>
</organism>
<name>A0ABQ6NAU8_9STRA</name>
<proteinExistence type="predicted"/>
<comment type="caution">
    <text evidence="2">The sequence shown here is derived from an EMBL/GenBank/DDBJ whole genome shotgun (WGS) entry which is preliminary data.</text>
</comment>
<keyword evidence="3" id="KW-1185">Reference proteome</keyword>
<dbReference type="Proteomes" id="UP001165060">
    <property type="component" value="Unassembled WGS sequence"/>
</dbReference>
<evidence type="ECO:0000313" key="3">
    <source>
        <dbReference type="Proteomes" id="UP001165060"/>
    </source>
</evidence>